<sequence length="460" mass="52687">MNLLFQIVTKNNFIGWDTLFNFDEAREAAEVKQKTINYSFDRAQSSGPNWYEQVDLQKLTVADNQLEIFDERICNIESLIYFDGHNNKITSIPESIKNLENLTVLNLSSNMLNSLPSSLFSLNLIELHLANNHINQLPNEIGNFNRLSILDLSNNNISEFPTKHIKNLNCLNKLNLSNNKLKHFGKISHFGIFENLTDLDLSENKITSMFEDDDTCRIDLSFTCPNLTRLDLKKNLIVNFKEKVFFPKLKDFNLSFNKLNDISSDIFENSVKLEILELRDNLLDHLPVGILQLYELKRLVCTVNLLKSLRDKIPEEVPLKDIATENSLPVEIKNLTIQESRSNTVNLVSQNLLHFPKECVSANLVNLQISKNKIRNIDFFSMHLPNLKFLDISSNHVEMIKNLTSKFVPSLIDLNLSNNKISGAFPFEDFNLPLLNNLIASDNKITVINISKLPKSLLVL</sequence>
<evidence type="ECO:0000313" key="4">
    <source>
        <dbReference type="Proteomes" id="UP001211065"/>
    </source>
</evidence>
<feature type="non-terminal residue" evidence="3">
    <location>
        <position position="460"/>
    </location>
</feature>
<protein>
    <submittedName>
        <fullName evidence="3">Uncharacterized protein</fullName>
    </submittedName>
</protein>
<reference evidence="3" key="1">
    <citation type="submission" date="2020-05" db="EMBL/GenBank/DDBJ databases">
        <title>Phylogenomic resolution of chytrid fungi.</title>
        <authorList>
            <person name="Stajich J.E."/>
            <person name="Amses K."/>
            <person name="Simmons R."/>
            <person name="Seto K."/>
            <person name="Myers J."/>
            <person name="Bonds A."/>
            <person name="Quandt C.A."/>
            <person name="Barry K."/>
            <person name="Liu P."/>
            <person name="Grigoriev I."/>
            <person name="Longcore J.E."/>
            <person name="James T.Y."/>
        </authorList>
    </citation>
    <scope>NUCLEOTIDE SEQUENCE</scope>
    <source>
        <strain evidence="3">JEL0476</strain>
    </source>
</reference>
<accession>A0AAD5TXS6</accession>
<dbReference type="EMBL" id="JADGJW010001115">
    <property type="protein sequence ID" value="KAJ3206556.1"/>
    <property type="molecule type" value="Genomic_DNA"/>
</dbReference>
<dbReference type="PROSITE" id="PS51450">
    <property type="entry name" value="LRR"/>
    <property type="match status" value="7"/>
</dbReference>
<dbReference type="SUPFAM" id="SSF52047">
    <property type="entry name" value="RNI-like"/>
    <property type="match status" value="1"/>
</dbReference>
<keyword evidence="4" id="KW-1185">Reference proteome</keyword>
<dbReference type="InterPro" id="IPR001611">
    <property type="entry name" value="Leu-rich_rpt"/>
</dbReference>
<dbReference type="InterPro" id="IPR003591">
    <property type="entry name" value="Leu-rich_rpt_typical-subtyp"/>
</dbReference>
<comment type="caution">
    <text evidence="3">The sequence shown here is derived from an EMBL/GenBank/DDBJ whole genome shotgun (WGS) entry which is preliminary data.</text>
</comment>
<dbReference type="InterPro" id="IPR025875">
    <property type="entry name" value="Leu-rich_rpt_4"/>
</dbReference>
<dbReference type="SUPFAM" id="SSF52058">
    <property type="entry name" value="L domain-like"/>
    <property type="match status" value="1"/>
</dbReference>
<gene>
    <name evidence="3" type="ORF">HK099_000503</name>
</gene>
<organism evidence="3 4">
    <name type="scientific">Clydaea vesicula</name>
    <dbReference type="NCBI Taxonomy" id="447962"/>
    <lineage>
        <taxon>Eukaryota</taxon>
        <taxon>Fungi</taxon>
        <taxon>Fungi incertae sedis</taxon>
        <taxon>Chytridiomycota</taxon>
        <taxon>Chytridiomycota incertae sedis</taxon>
        <taxon>Chytridiomycetes</taxon>
        <taxon>Lobulomycetales</taxon>
        <taxon>Lobulomycetaceae</taxon>
        <taxon>Clydaea</taxon>
    </lineage>
</organism>
<dbReference type="GO" id="GO:0005737">
    <property type="term" value="C:cytoplasm"/>
    <property type="evidence" value="ECO:0007669"/>
    <property type="project" value="TreeGrafter"/>
</dbReference>
<evidence type="ECO:0000256" key="1">
    <source>
        <dbReference type="ARBA" id="ARBA00022614"/>
    </source>
</evidence>
<dbReference type="AlphaFoldDB" id="A0AAD5TXS6"/>
<dbReference type="InterPro" id="IPR032675">
    <property type="entry name" value="LRR_dom_sf"/>
</dbReference>
<proteinExistence type="predicted"/>
<keyword evidence="1" id="KW-0433">Leucine-rich repeat</keyword>
<dbReference type="InterPro" id="IPR050216">
    <property type="entry name" value="LRR_domain-containing"/>
</dbReference>
<dbReference type="SMART" id="SM00369">
    <property type="entry name" value="LRR_TYP"/>
    <property type="match status" value="9"/>
</dbReference>
<dbReference type="PRINTS" id="PR00019">
    <property type="entry name" value="LEURICHRPT"/>
</dbReference>
<dbReference type="PANTHER" id="PTHR48051:SF1">
    <property type="entry name" value="RAS SUPPRESSOR PROTEIN 1"/>
    <property type="match status" value="1"/>
</dbReference>
<evidence type="ECO:0000256" key="2">
    <source>
        <dbReference type="ARBA" id="ARBA00022737"/>
    </source>
</evidence>
<dbReference type="Proteomes" id="UP001211065">
    <property type="component" value="Unassembled WGS sequence"/>
</dbReference>
<dbReference type="Gene3D" id="3.80.10.10">
    <property type="entry name" value="Ribonuclease Inhibitor"/>
    <property type="match status" value="4"/>
</dbReference>
<evidence type="ECO:0000313" key="3">
    <source>
        <dbReference type="EMBL" id="KAJ3206556.1"/>
    </source>
</evidence>
<dbReference type="Pfam" id="PF12799">
    <property type="entry name" value="LRR_4"/>
    <property type="match status" value="1"/>
</dbReference>
<name>A0AAD5TXS6_9FUNG</name>
<keyword evidence="2" id="KW-0677">Repeat</keyword>
<dbReference type="SMART" id="SM00365">
    <property type="entry name" value="LRR_SD22"/>
    <property type="match status" value="6"/>
</dbReference>
<dbReference type="Pfam" id="PF13855">
    <property type="entry name" value="LRR_8"/>
    <property type="match status" value="2"/>
</dbReference>
<dbReference type="PANTHER" id="PTHR48051">
    <property type="match status" value="1"/>
</dbReference>